<evidence type="ECO:0000256" key="3">
    <source>
        <dbReference type="ARBA" id="ARBA00023163"/>
    </source>
</evidence>
<dbReference type="InterPro" id="IPR032687">
    <property type="entry name" value="AraC-type_N"/>
</dbReference>
<dbReference type="Pfam" id="PF12833">
    <property type="entry name" value="HTH_18"/>
    <property type="match status" value="1"/>
</dbReference>
<accession>A0ABP2UFB8</accession>
<organism evidence="5 6">
    <name type="scientific">Acinetobacter calcoaceticus DSM 30006 = CIP 81.8</name>
    <dbReference type="NCBI Taxonomy" id="981331"/>
    <lineage>
        <taxon>Bacteria</taxon>
        <taxon>Pseudomonadati</taxon>
        <taxon>Pseudomonadota</taxon>
        <taxon>Gammaproteobacteria</taxon>
        <taxon>Moraxellales</taxon>
        <taxon>Moraxellaceae</taxon>
        <taxon>Acinetobacter</taxon>
        <taxon>Acinetobacter calcoaceticus/baumannii complex</taxon>
    </lineage>
</organism>
<dbReference type="RefSeq" id="WP_005047329.1">
    <property type="nucleotide sequence ID" value="NZ_KB849780.1"/>
</dbReference>
<dbReference type="SMART" id="SM00342">
    <property type="entry name" value="HTH_ARAC"/>
    <property type="match status" value="1"/>
</dbReference>
<evidence type="ECO:0000259" key="4">
    <source>
        <dbReference type="PROSITE" id="PS01124"/>
    </source>
</evidence>
<protein>
    <recommendedName>
        <fullName evidence="4">HTH araC/xylS-type domain-containing protein</fullName>
    </recommendedName>
</protein>
<dbReference type="InterPro" id="IPR018060">
    <property type="entry name" value="HTH_AraC"/>
</dbReference>
<evidence type="ECO:0000256" key="2">
    <source>
        <dbReference type="ARBA" id="ARBA00023125"/>
    </source>
</evidence>
<dbReference type="Gene3D" id="1.10.10.60">
    <property type="entry name" value="Homeodomain-like"/>
    <property type="match status" value="1"/>
</dbReference>
<keyword evidence="6" id="KW-1185">Reference proteome</keyword>
<dbReference type="InterPro" id="IPR009057">
    <property type="entry name" value="Homeodomain-like_sf"/>
</dbReference>
<dbReference type="GeneID" id="92919498"/>
<comment type="caution">
    <text evidence="5">The sequence shown here is derived from an EMBL/GenBank/DDBJ whole genome shotgun (WGS) entry which is preliminary data.</text>
</comment>
<feature type="domain" description="HTH araC/xylS-type" evidence="4">
    <location>
        <begin position="243"/>
        <end position="341"/>
    </location>
</feature>
<dbReference type="PROSITE" id="PS01124">
    <property type="entry name" value="HTH_ARAC_FAMILY_2"/>
    <property type="match status" value="1"/>
</dbReference>
<dbReference type="SUPFAM" id="SSF46689">
    <property type="entry name" value="Homeodomain-like"/>
    <property type="match status" value="1"/>
</dbReference>
<evidence type="ECO:0000313" key="6">
    <source>
        <dbReference type="Proteomes" id="UP000013024"/>
    </source>
</evidence>
<dbReference type="PANTHER" id="PTHR47894">
    <property type="entry name" value="HTH-TYPE TRANSCRIPTIONAL REGULATOR GADX"/>
    <property type="match status" value="1"/>
</dbReference>
<evidence type="ECO:0000313" key="5">
    <source>
        <dbReference type="EMBL" id="ENV99052.1"/>
    </source>
</evidence>
<keyword evidence="2" id="KW-0238">DNA-binding</keyword>
<keyword evidence="1" id="KW-0805">Transcription regulation</keyword>
<gene>
    <name evidence="5" type="ORF">F936_02135</name>
</gene>
<dbReference type="EMBL" id="APQI01000004">
    <property type="protein sequence ID" value="ENV99052.1"/>
    <property type="molecule type" value="Genomic_DNA"/>
</dbReference>
<dbReference type="Pfam" id="PF12625">
    <property type="entry name" value="Arabinose_bd"/>
    <property type="match status" value="1"/>
</dbReference>
<dbReference type="PANTHER" id="PTHR47894:SF4">
    <property type="entry name" value="HTH-TYPE TRANSCRIPTIONAL REGULATOR GADX"/>
    <property type="match status" value="1"/>
</dbReference>
<proteinExistence type="predicted"/>
<reference evidence="5 6" key="1">
    <citation type="submission" date="2013-02" db="EMBL/GenBank/DDBJ databases">
        <title>The Genome Sequence of Acinetobacter calcoaceticus CIP 81.8.</title>
        <authorList>
            <consortium name="The Broad Institute Genome Sequencing Platform"/>
            <consortium name="The Broad Institute Genome Sequencing Center for Infectious Disease"/>
            <person name="Cerqueira G."/>
            <person name="Feldgarden M."/>
            <person name="Courvalin P."/>
            <person name="Perichon B."/>
            <person name="Grillot-Courvalin C."/>
            <person name="Clermont D."/>
            <person name="Rocha E."/>
            <person name="Yoon E.-J."/>
            <person name="Nemec A."/>
            <person name="Walker B."/>
            <person name="Young S.K."/>
            <person name="Zeng Q."/>
            <person name="Gargeya S."/>
            <person name="Fitzgerald M."/>
            <person name="Haas B."/>
            <person name="Abouelleil A."/>
            <person name="Alvarado L."/>
            <person name="Arachchi H.M."/>
            <person name="Berlin A.M."/>
            <person name="Chapman S.B."/>
            <person name="Dewar J."/>
            <person name="Goldberg J."/>
            <person name="Griggs A."/>
            <person name="Gujja S."/>
            <person name="Hansen M."/>
            <person name="Howarth C."/>
            <person name="Imamovic A."/>
            <person name="Larimer J."/>
            <person name="McCowan C."/>
            <person name="Murphy C."/>
            <person name="Neiman D."/>
            <person name="Pearson M."/>
            <person name="Priest M."/>
            <person name="Roberts A."/>
            <person name="Saif S."/>
            <person name="Shea T."/>
            <person name="Sisk P."/>
            <person name="Sykes S."/>
            <person name="Wortman J."/>
            <person name="Nusbaum C."/>
            <person name="Birren B."/>
        </authorList>
    </citation>
    <scope>NUCLEOTIDE SEQUENCE [LARGE SCALE GENOMIC DNA]</scope>
    <source>
        <strain evidence="5 6">CIP 81.8</strain>
    </source>
</reference>
<sequence length="346" mass="39621">MNNCLTQTNLMKIRANSLKGYISAMRELMIDPYSLLDQYKLTIDLLENDEILISQQTVIQLLEASASLTNCPDLGLRISTHQDISILGILSIMLQNASSMRKAIDYAAHFLYLYGQGFSLSYNDQSPLVHNAFEVVFEASYNGPPPRQSMDLCIGTIHQHAKCLFGKDYGLKAVSFPYGKSASLSMYQKVFNVPIYFNQERASLHISKDFLLLEPNGSNPLLRQIVEDYILRNFSMRNDSFSDRVKKTLRLNLGTSQTSKINISNLLAIHPRTLQRRLKDENTTFEEIKDNLRKDLAIYYITQTTIPFYQLTSLLGFPEQSALSRAIKRWYNLTPTELRVMRFIKS</sequence>
<evidence type="ECO:0000256" key="1">
    <source>
        <dbReference type="ARBA" id="ARBA00023015"/>
    </source>
</evidence>
<name>A0ABP2UFB8_ACICA</name>
<dbReference type="Proteomes" id="UP000013024">
    <property type="component" value="Unassembled WGS sequence"/>
</dbReference>
<keyword evidence="3" id="KW-0804">Transcription</keyword>